<dbReference type="OrthoDB" id="2384350at2759"/>
<feature type="compositionally biased region" description="Acidic residues" evidence="1">
    <location>
        <begin position="117"/>
        <end position="129"/>
    </location>
</feature>
<feature type="domain" description="BRCT" evidence="2">
    <location>
        <begin position="1164"/>
        <end position="1278"/>
    </location>
</feature>
<dbReference type="CDD" id="cd17716">
    <property type="entry name" value="BRCT_microcephalin_rpt1"/>
    <property type="match status" value="1"/>
</dbReference>
<feature type="compositionally biased region" description="Acidic residues" evidence="1">
    <location>
        <begin position="530"/>
        <end position="555"/>
    </location>
</feature>
<feature type="compositionally biased region" description="Polar residues" evidence="1">
    <location>
        <begin position="455"/>
        <end position="478"/>
    </location>
</feature>
<feature type="compositionally biased region" description="Acidic residues" evidence="1">
    <location>
        <begin position="582"/>
        <end position="592"/>
    </location>
</feature>
<organism evidence="3 4">
    <name type="scientific">Aspergillus taichungensis</name>
    <dbReference type="NCBI Taxonomy" id="482145"/>
    <lineage>
        <taxon>Eukaryota</taxon>
        <taxon>Fungi</taxon>
        <taxon>Dikarya</taxon>
        <taxon>Ascomycota</taxon>
        <taxon>Pezizomycotina</taxon>
        <taxon>Eurotiomycetes</taxon>
        <taxon>Eurotiomycetidae</taxon>
        <taxon>Eurotiales</taxon>
        <taxon>Aspergillaceae</taxon>
        <taxon>Aspergillus</taxon>
        <taxon>Aspergillus subgen. Circumdati</taxon>
    </lineage>
</organism>
<proteinExistence type="predicted"/>
<feature type="region of interest" description="Disordered" evidence="1">
    <location>
        <begin position="422"/>
        <end position="736"/>
    </location>
</feature>
<feature type="region of interest" description="Disordered" evidence="1">
    <location>
        <begin position="756"/>
        <end position="1163"/>
    </location>
</feature>
<feature type="compositionally biased region" description="Low complexity" evidence="1">
    <location>
        <begin position="61"/>
        <end position="71"/>
    </location>
</feature>
<reference evidence="4" key="1">
    <citation type="submission" date="2017-12" db="EMBL/GenBank/DDBJ databases">
        <authorList>
            <consortium name="DOE Joint Genome Institute"/>
            <person name="Mondo S.J."/>
            <person name="Kjaerbolling I."/>
            <person name="Vesth T.C."/>
            <person name="Frisvad J.C."/>
            <person name="Nybo J.L."/>
            <person name="Theobald S."/>
            <person name="Kuo A."/>
            <person name="Bowyer P."/>
            <person name="Matsuda Y."/>
            <person name="Lyhne E.K."/>
            <person name="Kogle M.E."/>
            <person name="Clum A."/>
            <person name="Lipzen A."/>
            <person name="Salamov A."/>
            <person name="Ngan C.Y."/>
            <person name="Daum C."/>
            <person name="Chiniquy J."/>
            <person name="Barry K."/>
            <person name="LaButti K."/>
            <person name="Haridas S."/>
            <person name="Simmons B.A."/>
            <person name="Magnuson J.K."/>
            <person name="Mortensen U.H."/>
            <person name="Larsen T.O."/>
            <person name="Grigoriev I.V."/>
            <person name="Baker S.E."/>
            <person name="Andersen M.R."/>
            <person name="Nordberg H.P."/>
            <person name="Cantor M.N."/>
            <person name="Hua S.X."/>
        </authorList>
    </citation>
    <scope>NUCLEOTIDE SEQUENCE [LARGE SCALE GENOMIC DNA]</scope>
    <source>
        <strain evidence="4">IBT 19404</strain>
    </source>
</reference>
<protein>
    <recommendedName>
        <fullName evidence="2">BRCT domain-containing protein</fullName>
    </recommendedName>
</protein>
<dbReference type="EMBL" id="KZ559525">
    <property type="protein sequence ID" value="PLN82660.1"/>
    <property type="molecule type" value="Genomic_DNA"/>
</dbReference>
<feature type="region of interest" description="Disordered" evidence="1">
    <location>
        <begin position="1399"/>
        <end position="1419"/>
    </location>
</feature>
<feature type="compositionally biased region" description="Polar residues" evidence="1">
    <location>
        <begin position="429"/>
        <end position="445"/>
    </location>
</feature>
<feature type="compositionally biased region" description="Basic and acidic residues" evidence="1">
    <location>
        <begin position="556"/>
        <end position="574"/>
    </location>
</feature>
<dbReference type="PROSITE" id="PS50172">
    <property type="entry name" value="BRCT"/>
    <property type="match status" value="1"/>
</dbReference>
<dbReference type="InterPro" id="IPR022047">
    <property type="entry name" value="Microcephalin-like"/>
</dbReference>
<feature type="compositionally biased region" description="Basic and acidic residues" evidence="1">
    <location>
        <begin position="701"/>
        <end position="736"/>
    </location>
</feature>
<accession>A0A2J5HZ64</accession>
<name>A0A2J5HZ64_9EURO</name>
<feature type="compositionally biased region" description="Low complexity" evidence="1">
    <location>
        <begin position="263"/>
        <end position="276"/>
    </location>
</feature>
<dbReference type="SUPFAM" id="SSF52113">
    <property type="entry name" value="BRCT domain"/>
    <property type="match status" value="1"/>
</dbReference>
<evidence type="ECO:0000259" key="2">
    <source>
        <dbReference type="PROSITE" id="PS50172"/>
    </source>
</evidence>
<evidence type="ECO:0000313" key="3">
    <source>
        <dbReference type="EMBL" id="PLN82660.1"/>
    </source>
</evidence>
<dbReference type="Gene3D" id="3.40.50.10190">
    <property type="entry name" value="BRCT domain"/>
    <property type="match status" value="1"/>
</dbReference>
<feature type="region of interest" description="Disordered" evidence="1">
    <location>
        <begin position="1285"/>
        <end position="1372"/>
    </location>
</feature>
<feature type="compositionally biased region" description="Polar residues" evidence="1">
    <location>
        <begin position="906"/>
        <end position="920"/>
    </location>
</feature>
<feature type="compositionally biased region" description="Acidic residues" evidence="1">
    <location>
        <begin position="653"/>
        <end position="668"/>
    </location>
</feature>
<dbReference type="InterPro" id="IPR001357">
    <property type="entry name" value="BRCT_dom"/>
</dbReference>
<feature type="compositionally biased region" description="Polar residues" evidence="1">
    <location>
        <begin position="279"/>
        <end position="288"/>
    </location>
</feature>
<feature type="compositionally biased region" description="Basic and acidic residues" evidence="1">
    <location>
        <begin position="622"/>
        <end position="637"/>
    </location>
</feature>
<feature type="compositionally biased region" description="Polar residues" evidence="1">
    <location>
        <begin position="312"/>
        <end position="321"/>
    </location>
</feature>
<feature type="compositionally biased region" description="Basic and acidic residues" evidence="1">
    <location>
        <begin position="669"/>
        <end position="678"/>
    </location>
</feature>
<feature type="compositionally biased region" description="Low complexity" evidence="1">
    <location>
        <begin position="1105"/>
        <end position="1118"/>
    </location>
</feature>
<evidence type="ECO:0000313" key="4">
    <source>
        <dbReference type="Proteomes" id="UP000235023"/>
    </source>
</evidence>
<dbReference type="PANTHER" id="PTHR14625:SF3">
    <property type="entry name" value="MICROCEPHALIN"/>
    <property type="match status" value="1"/>
</dbReference>
<evidence type="ECO:0000256" key="1">
    <source>
        <dbReference type="SAM" id="MobiDB-lite"/>
    </source>
</evidence>
<dbReference type="InterPro" id="IPR036420">
    <property type="entry name" value="BRCT_dom_sf"/>
</dbReference>
<feature type="compositionally biased region" description="Acidic residues" evidence="1">
    <location>
        <begin position="600"/>
        <end position="614"/>
    </location>
</feature>
<dbReference type="GO" id="GO:0000278">
    <property type="term" value="P:mitotic cell cycle"/>
    <property type="evidence" value="ECO:0007669"/>
    <property type="project" value="TreeGrafter"/>
</dbReference>
<feature type="compositionally biased region" description="Low complexity" evidence="1">
    <location>
        <begin position="17"/>
        <end position="53"/>
    </location>
</feature>
<sequence>MARAAVIPKSPPKRATRTTAQRKMTTATSTTAAAAAKAAPKTTRAKTSTTTAPDTKKRGTRAAPRTAARVTQPESDDNTDDEIGVIETKPAKTRGRPAATSRARKVATPPPPPVTELEGEDSEEDELAQVDEPKKRPGRPRAAKGQETKPAAAPKTRGRPKGSTAAKSTRKVAAPSMDDVPSQGAPKEVFINSSVMRSNILRGPAKKKTVTFQVSDSEDEESEPEPPVRGRRGRAPGLAAKPARKPAGRPAATPARGRKPAAAKKGAAKPLSPKKATQVAKSLSSYASSDGEDDELSGAKGQYHLVVRSPEKQSSGTTGLSSPVKRINFAPSPPKHVDENGEPNLKPPKSMDFSQSPFMSSPARRPPPSPFNYTFRETPKRGGFSIGGDAKPLEQPDLAATIASPLKFSPRKANIETPRRGNLFHSDLQPISQPNFTPGHNSPLKSSPRKGNLAASFSSAQHTTAETMSTPLRRSLFQSPAKKFSSPMKSFVSPRKLPTVEYEESEDELSADHRVSFSSKPAESPLRIEEADDTDVEVNEEPETDVEEAGPVEQEEYTKTEDDTRAIDDGKATSEHQMSAEPEPEVQLDAVDENAKDYDSDGTEDDGQISEDEAIPGPNDTIARHVDDANDEQAHSDMDDEMVAVGADSQPLDVEDLDEDMEREEEEEIQHHVTETNHLDANADNNQDPIEQSEQQEDAVDEIHELHSIPDAQKHVDEEQAMRDLNEEVDREMEDDRTFDRSNFLLRPSLFQGLEDVFTDSPAQGRGEGLPEDHTARSIHAEDSTIHPDQEQDGSSSESDFDDEPTLVCEASGPELAPPVSPYEVQESASPSLHAPVEMPPAPSPPISGEYRDTLDDMDMTTNTDLSTELDYTGGFDYPQSPTKSQTPRRLGQRRSLLGGPRFTPLAQQLGQWKASSPAKSQPRRPKRGVFSLGPKRSSNVSAAGVLSPGIPSSAQELPEQASPAGSFKIHEDSTEEPLAAESETPVGSPARADHFPNRSPALSERDEIDCISVVPESPVHPAPAHEESDDEKENVDVRPPMTPAKKAINPMQTFHTVSKVPLKPEGQISPLKVSRKRGLSLSPVHSRPRKSIFMPSPSRKSPRLQRPTTPQRPRQSLGHGRTPNAGSQQRRRSTAPAASPTPVKSTRPAPSPAKTPLRGGTDSYKQVLNGAVVYVDVHTTEGEDASGIFVELLQQMGARCIKSWSWNPNPRASTSPDEESEPKIGKVGITHVVFKDGGVRTLEKVRQARGLVKCVGVGWVLDCERENKWVEESHYAVDSSIIPRGGAKRRKSMEPRALSNMNGTLVKSNPSSSSNSSRKSGAVEDFMRQTPPPSESPDLTPQPRRYESSHPEPDQSYCQTPKTPGSRPYDFNFDAIGMSPATPYYLSQRSRLVQQTCPPKQTHQGLFGTPSRADPDAVEPSWKLKAKLDAARRKSLAFKPRVGSPLVD</sequence>
<dbReference type="Proteomes" id="UP000235023">
    <property type="component" value="Unassembled WGS sequence"/>
</dbReference>
<feature type="compositionally biased region" description="Basic and acidic residues" evidence="1">
    <location>
        <begin position="769"/>
        <end position="790"/>
    </location>
</feature>
<feature type="compositionally biased region" description="Polar residues" evidence="1">
    <location>
        <begin position="683"/>
        <end position="693"/>
    </location>
</feature>
<gene>
    <name evidence="3" type="ORF">BDW42DRAFT_200375</name>
</gene>
<keyword evidence="4" id="KW-1185">Reference proteome</keyword>
<feature type="compositionally biased region" description="Acidic residues" evidence="1">
    <location>
        <begin position="74"/>
        <end position="84"/>
    </location>
</feature>
<feature type="region of interest" description="Disordered" evidence="1">
    <location>
        <begin position="1"/>
        <end position="392"/>
    </location>
</feature>
<feature type="compositionally biased region" description="Basic and acidic residues" evidence="1">
    <location>
        <begin position="1345"/>
        <end position="1354"/>
    </location>
</feature>
<feature type="compositionally biased region" description="Low complexity" evidence="1">
    <location>
        <begin position="1308"/>
        <end position="1321"/>
    </location>
</feature>
<dbReference type="PANTHER" id="PTHR14625">
    <property type="entry name" value="MICROCEPHALIN"/>
    <property type="match status" value="1"/>
</dbReference>